<feature type="coiled-coil region" evidence="1">
    <location>
        <begin position="100"/>
        <end position="129"/>
    </location>
</feature>
<dbReference type="AlphaFoldDB" id="N0E5M0"/>
<evidence type="ECO:0000313" key="5">
    <source>
        <dbReference type="Proteomes" id="UP000013167"/>
    </source>
</evidence>
<dbReference type="Pfam" id="PF01464">
    <property type="entry name" value="SLT"/>
    <property type="match status" value="1"/>
</dbReference>
<dbReference type="InterPro" id="IPR008258">
    <property type="entry name" value="Transglycosylase_SLT_dom_1"/>
</dbReference>
<dbReference type="SUPFAM" id="SSF53955">
    <property type="entry name" value="Lysozyme-like"/>
    <property type="match status" value="1"/>
</dbReference>
<comment type="caution">
    <text evidence="4">The sequence shown here is derived from an EMBL/GenBank/DDBJ whole genome shotgun (WGS) entry which is preliminary data.</text>
</comment>
<keyword evidence="1" id="KW-0175">Coiled coil</keyword>
<dbReference type="Gene3D" id="1.10.530.10">
    <property type="match status" value="1"/>
</dbReference>
<evidence type="ECO:0000256" key="2">
    <source>
        <dbReference type="SAM" id="MobiDB-lite"/>
    </source>
</evidence>
<dbReference type="STRING" id="1193181.BN10_920056"/>
<feature type="region of interest" description="Disordered" evidence="2">
    <location>
        <begin position="1"/>
        <end position="21"/>
    </location>
</feature>
<name>N0E5M0_9MICO</name>
<sequence>MSSYRGRHAARHAAARPQRVSTVGAALRRPAVAASLALATVATGAAGVSAQERVAVESTAFSLSPAALTQVEDTAAPAADDQARLAADRSAANAQKSLVMAQAEEATRAAAAEAARVRAEEDARIAREAERQAIVDNARVNPQAAARALMGEFGFADSQWSCLNNLVIGESTWNYKAKNPSSGAYGLFQSLPASKMSTVADDWADNPVTQIRWGLQYIKSSYGTPCGAWSAWNSRYPHWY</sequence>
<keyword evidence="5" id="KW-1185">Reference proteome</keyword>
<dbReference type="Proteomes" id="UP000013167">
    <property type="component" value="Unassembled WGS sequence"/>
</dbReference>
<evidence type="ECO:0000313" key="4">
    <source>
        <dbReference type="EMBL" id="CCH71426.1"/>
    </source>
</evidence>
<reference evidence="4 5" key="1">
    <citation type="journal article" date="2013" name="ISME J.">
        <title>A metabolic model for members of the genus Tetrasphaera involved in enhanced biological phosphorus removal.</title>
        <authorList>
            <person name="Kristiansen R."/>
            <person name="Nguyen H.T.T."/>
            <person name="Saunders A.M."/>
            <person name="Nielsen J.L."/>
            <person name="Wimmer R."/>
            <person name="Le V.Q."/>
            <person name="McIlroy S.J."/>
            <person name="Petrovski S."/>
            <person name="Seviour R.J."/>
            <person name="Calteau A."/>
            <person name="Nielsen K.L."/>
            <person name="Nielsen P.H."/>
        </authorList>
    </citation>
    <scope>NUCLEOTIDE SEQUENCE [LARGE SCALE GENOMIC DNA]</scope>
    <source>
        <strain evidence="4 5">Lp2</strain>
    </source>
</reference>
<dbReference type="HOGENOM" id="CLU_059319_3_1_11"/>
<dbReference type="RefSeq" id="WP_010851253.1">
    <property type="nucleotide sequence ID" value="NZ_HF570956.1"/>
</dbReference>
<gene>
    <name evidence="4" type="ORF">BN10_920056</name>
</gene>
<feature type="compositionally biased region" description="Basic residues" evidence="2">
    <location>
        <begin position="1"/>
        <end position="14"/>
    </location>
</feature>
<evidence type="ECO:0000259" key="3">
    <source>
        <dbReference type="Pfam" id="PF01464"/>
    </source>
</evidence>
<proteinExistence type="predicted"/>
<dbReference type="InterPro" id="IPR023346">
    <property type="entry name" value="Lysozyme-like_dom_sf"/>
</dbReference>
<protein>
    <submittedName>
        <fullName evidence="4">Secreted protein</fullName>
    </submittedName>
</protein>
<feature type="domain" description="Transglycosylase SLT" evidence="3">
    <location>
        <begin position="159"/>
        <end position="227"/>
    </location>
</feature>
<organism evidence="4 5">
    <name type="scientific">Phycicoccus elongatus Lp2</name>
    <dbReference type="NCBI Taxonomy" id="1193181"/>
    <lineage>
        <taxon>Bacteria</taxon>
        <taxon>Bacillati</taxon>
        <taxon>Actinomycetota</taxon>
        <taxon>Actinomycetes</taxon>
        <taxon>Micrococcales</taxon>
        <taxon>Intrasporangiaceae</taxon>
        <taxon>Phycicoccus</taxon>
    </lineage>
</organism>
<accession>N0E5M0</accession>
<evidence type="ECO:0000256" key="1">
    <source>
        <dbReference type="SAM" id="Coils"/>
    </source>
</evidence>
<dbReference type="eggNOG" id="COG3583">
    <property type="taxonomic scope" value="Bacteria"/>
</dbReference>
<dbReference type="EMBL" id="CAIZ01000166">
    <property type="protein sequence ID" value="CCH71426.1"/>
    <property type="molecule type" value="Genomic_DNA"/>
</dbReference>